<dbReference type="GO" id="GO:0004579">
    <property type="term" value="F:dolichyl-diphosphooligosaccharide-protein glycotransferase activity"/>
    <property type="evidence" value="ECO:0007669"/>
    <property type="project" value="UniProtKB-EC"/>
</dbReference>
<evidence type="ECO:0000256" key="8">
    <source>
        <dbReference type="ARBA" id="ARBA00022676"/>
    </source>
</evidence>
<evidence type="ECO:0000256" key="11">
    <source>
        <dbReference type="ARBA" id="ARBA00022723"/>
    </source>
</evidence>
<feature type="transmembrane region" description="Helical" evidence="19">
    <location>
        <begin position="138"/>
        <end position="158"/>
    </location>
</feature>
<dbReference type="EMBL" id="GCKF01036640">
    <property type="protein sequence ID" value="JAG96680.1"/>
    <property type="molecule type" value="Transcribed_RNA"/>
</dbReference>
<keyword evidence="9" id="KW-0808">Transferase</keyword>
<dbReference type="InterPro" id="IPR048999">
    <property type="entry name" value="STT3-PglB_core"/>
</dbReference>
<comment type="similarity">
    <text evidence="5">Belongs to the STT3 family.</text>
</comment>
<dbReference type="Gene3D" id="3.40.50.12610">
    <property type="match status" value="1"/>
</dbReference>
<evidence type="ECO:0000259" key="21">
    <source>
        <dbReference type="Pfam" id="PF21436"/>
    </source>
</evidence>
<evidence type="ECO:0000256" key="9">
    <source>
        <dbReference type="ARBA" id="ARBA00022679"/>
    </source>
</evidence>
<name>A0A0D6R1I2_ARACU</name>
<keyword evidence="14 19" id="KW-1133">Transmembrane helix</keyword>
<dbReference type="Pfam" id="PF21436">
    <property type="entry name" value="STT3-PglB_core"/>
    <property type="match status" value="1"/>
</dbReference>
<keyword evidence="17" id="KW-0464">Manganese</keyword>
<comment type="cofactor">
    <cofactor evidence="2">
        <name>Mg(2+)</name>
        <dbReference type="ChEBI" id="CHEBI:18420"/>
    </cofactor>
</comment>
<evidence type="ECO:0000256" key="16">
    <source>
        <dbReference type="ARBA" id="ARBA00023180"/>
    </source>
</evidence>
<evidence type="ECO:0000256" key="18">
    <source>
        <dbReference type="ARBA" id="ARBA00048829"/>
    </source>
</evidence>
<evidence type="ECO:0000256" key="15">
    <source>
        <dbReference type="ARBA" id="ARBA00023136"/>
    </source>
</evidence>
<evidence type="ECO:0000313" key="22">
    <source>
        <dbReference type="EMBL" id="JAG96679.1"/>
    </source>
</evidence>
<comment type="subunit">
    <text evidence="6">Component of the oligosaccharyltransferase (OST) complex.</text>
</comment>
<evidence type="ECO:0000256" key="14">
    <source>
        <dbReference type="ARBA" id="ARBA00022989"/>
    </source>
</evidence>
<feature type="transmembrane region" description="Helical" evidence="19">
    <location>
        <begin position="194"/>
        <end position="219"/>
    </location>
</feature>
<organism evidence="22">
    <name type="scientific">Araucaria cunninghamii</name>
    <name type="common">Hoop pine</name>
    <name type="synonym">Moreton Bay pine</name>
    <dbReference type="NCBI Taxonomy" id="56994"/>
    <lineage>
        <taxon>Eukaryota</taxon>
        <taxon>Viridiplantae</taxon>
        <taxon>Streptophyta</taxon>
        <taxon>Embryophyta</taxon>
        <taxon>Tracheophyta</taxon>
        <taxon>Spermatophyta</taxon>
        <taxon>Pinopsida</taxon>
        <taxon>Pinidae</taxon>
        <taxon>Conifers II</taxon>
        <taxon>Araucariales</taxon>
        <taxon>Araucariaceae</taxon>
        <taxon>Araucaria</taxon>
    </lineage>
</organism>
<feature type="transmembrane region" description="Helical" evidence="19">
    <location>
        <begin position="225"/>
        <end position="248"/>
    </location>
</feature>
<evidence type="ECO:0000256" key="4">
    <source>
        <dbReference type="ARBA" id="ARBA00004922"/>
    </source>
</evidence>
<dbReference type="EMBL" id="GCKF01036641">
    <property type="protein sequence ID" value="JAG96679.1"/>
    <property type="molecule type" value="Transcribed_RNA"/>
</dbReference>
<evidence type="ECO:0000256" key="3">
    <source>
        <dbReference type="ARBA" id="ARBA00004477"/>
    </source>
</evidence>
<feature type="transmembrane region" description="Helical" evidence="19">
    <location>
        <begin position="496"/>
        <end position="516"/>
    </location>
</feature>
<feature type="transmembrane region" description="Helical" evidence="19">
    <location>
        <begin position="106"/>
        <end position="126"/>
    </location>
</feature>
<dbReference type="AlphaFoldDB" id="A0A0D6R1I2"/>
<evidence type="ECO:0000256" key="13">
    <source>
        <dbReference type="ARBA" id="ARBA00022842"/>
    </source>
</evidence>
<dbReference type="PANTHER" id="PTHR13872">
    <property type="entry name" value="DOLICHYL-DIPHOSPHOOLIGOSACCHARIDE--PROTEIN GLYCOSYLTRANSFERASE SUBUNIT"/>
    <property type="match status" value="1"/>
</dbReference>
<evidence type="ECO:0000256" key="1">
    <source>
        <dbReference type="ARBA" id="ARBA00001936"/>
    </source>
</evidence>
<dbReference type="InterPro" id="IPR003674">
    <property type="entry name" value="Oligo_trans_STT3"/>
</dbReference>
<keyword evidence="13" id="KW-0460">Magnesium</keyword>
<feature type="transmembrane region" description="Helical" evidence="19">
    <location>
        <begin position="260"/>
        <end position="279"/>
    </location>
</feature>
<evidence type="ECO:0000256" key="7">
    <source>
        <dbReference type="ARBA" id="ARBA00012605"/>
    </source>
</evidence>
<dbReference type="GO" id="GO:0005789">
    <property type="term" value="C:endoplasmic reticulum membrane"/>
    <property type="evidence" value="ECO:0007669"/>
    <property type="project" value="UniProtKB-SubCell"/>
</dbReference>
<feature type="transmembrane region" description="Helical" evidence="19">
    <location>
        <begin position="291"/>
        <end position="309"/>
    </location>
</feature>
<dbReference type="GO" id="GO:0046872">
    <property type="term" value="F:metal ion binding"/>
    <property type="evidence" value="ECO:0007669"/>
    <property type="project" value="UniProtKB-KW"/>
</dbReference>
<comment type="subcellular location">
    <subcellularLocation>
        <location evidence="3">Endoplasmic reticulum membrane</location>
        <topology evidence="3">Multi-pass membrane protein</topology>
    </subcellularLocation>
</comment>
<feature type="transmembrane region" description="Helical" evidence="19">
    <location>
        <begin position="431"/>
        <end position="450"/>
    </location>
</feature>
<evidence type="ECO:0000256" key="5">
    <source>
        <dbReference type="ARBA" id="ARBA00010810"/>
    </source>
</evidence>
<feature type="transmembrane region" description="Helical" evidence="19">
    <location>
        <begin position="164"/>
        <end position="182"/>
    </location>
</feature>
<keyword evidence="12" id="KW-0256">Endoplasmic reticulum</keyword>
<evidence type="ECO:0000259" key="20">
    <source>
        <dbReference type="Pfam" id="PF02516"/>
    </source>
</evidence>
<keyword evidence="11" id="KW-0479">Metal-binding</keyword>
<feature type="transmembrane region" description="Helical" evidence="19">
    <location>
        <begin position="409"/>
        <end position="425"/>
    </location>
</feature>
<feature type="transmembrane region" description="Helical" evidence="19">
    <location>
        <begin position="384"/>
        <end position="402"/>
    </location>
</feature>
<dbReference type="FunFam" id="3.40.50.12610:FF:000002">
    <property type="entry name" value="dolichyl-diphosphooligosaccharide--protein glycosyltransferase subunit STT3A"/>
    <property type="match status" value="1"/>
</dbReference>
<comment type="cofactor">
    <cofactor evidence="1">
        <name>Mn(2+)</name>
        <dbReference type="ChEBI" id="CHEBI:29035"/>
    </cofactor>
</comment>
<accession>A0A0D6R1I2</accession>
<dbReference type="UniPathway" id="UPA00378"/>
<keyword evidence="16" id="KW-0325">Glycoprotein</keyword>
<keyword evidence="15 19" id="KW-0472">Membrane</keyword>
<feature type="domain" description="STT3/PglB/AglB core" evidence="21">
    <location>
        <begin position="558"/>
        <end position="616"/>
    </location>
</feature>
<evidence type="ECO:0000256" key="2">
    <source>
        <dbReference type="ARBA" id="ARBA00001946"/>
    </source>
</evidence>
<comment type="pathway">
    <text evidence="4">Protein modification; protein glycosylation.</text>
</comment>
<evidence type="ECO:0000256" key="10">
    <source>
        <dbReference type="ARBA" id="ARBA00022692"/>
    </source>
</evidence>
<protein>
    <recommendedName>
        <fullName evidence="7">dolichyl-diphosphooligosaccharide--protein glycotransferase</fullName>
        <ecNumber evidence="7">2.4.99.18</ecNumber>
    </recommendedName>
</protein>
<keyword evidence="8" id="KW-0328">Glycosyltransferase</keyword>
<reference evidence="22" key="1">
    <citation type="submission" date="2015-03" db="EMBL/GenBank/DDBJ databases">
        <title>A transcriptome of Araucaria cunninghamii, an australian fine timber species.</title>
        <authorList>
            <person name="Jing Yi C.J.Y."/>
            <person name="Yin San L.Y.S."/>
            <person name="Abdul Karim S.S."/>
            <person name="Wan Azmi N.N."/>
            <person name="Hercus R.R."/>
            <person name="Croft L.L."/>
        </authorList>
    </citation>
    <scope>NUCLEOTIDE SEQUENCE</scope>
    <source>
        <strain evidence="22">MI0301</strain>
        <tissue evidence="22">Leaf</tissue>
    </source>
</reference>
<feature type="domain" description="Oligosaccharyl transferase STT3 N-terminal" evidence="20">
    <location>
        <begin position="47"/>
        <end position="441"/>
    </location>
</feature>
<keyword evidence="10 19" id="KW-0812">Transmembrane</keyword>
<dbReference type="Pfam" id="PF02516">
    <property type="entry name" value="STT3"/>
    <property type="match status" value="1"/>
</dbReference>
<comment type="catalytic activity">
    <reaction evidence="18">
        <text>a di-trans,poly-cis-dolichyl diphosphooligosaccharide + L-asparaginyl-[protein] = N(4)-(oligosaccharide-(1-&gt;4)-N-acetyl-beta-D-glucosaminyl-(1-&gt;4)-N-acetyl-beta-D-glucosaminyl)-L-asparaginyl-[protein] + a di-trans,poly-cis-dolichyl diphosphate + H(+)</text>
        <dbReference type="Rhea" id="RHEA:22980"/>
        <dbReference type="Rhea" id="RHEA-COMP:12804"/>
        <dbReference type="Rhea" id="RHEA-COMP:12805"/>
        <dbReference type="Rhea" id="RHEA-COMP:19506"/>
        <dbReference type="Rhea" id="RHEA-COMP:19509"/>
        <dbReference type="ChEBI" id="CHEBI:15378"/>
        <dbReference type="ChEBI" id="CHEBI:50347"/>
        <dbReference type="ChEBI" id="CHEBI:57497"/>
        <dbReference type="ChEBI" id="CHEBI:57570"/>
        <dbReference type="ChEBI" id="CHEBI:132529"/>
        <dbReference type="EC" id="2.4.99.18"/>
    </reaction>
</comment>
<evidence type="ECO:0000256" key="12">
    <source>
        <dbReference type="ARBA" id="ARBA00022824"/>
    </source>
</evidence>
<evidence type="ECO:0000256" key="17">
    <source>
        <dbReference type="ARBA" id="ARBA00023211"/>
    </source>
</evidence>
<feature type="transmembrane region" description="Helical" evidence="19">
    <location>
        <begin position="39"/>
        <end position="59"/>
    </location>
</feature>
<evidence type="ECO:0000256" key="19">
    <source>
        <dbReference type="SAM" id="Phobius"/>
    </source>
</evidence>
<dbReference type="InterPro" id="IPR048307">
    <property type="entry name" value="STT3_N"/>
</dbReference>
<proteinExistence type="inferred from homology"/>
<evidence type="ECO:0000256" key="6">
    <source>
        <dbReference type="ARBA" id="ARBA00011157"/>
    </source>
</evidence>
<feature type="transmembrane region" description="Helical" evidence="19">
    <location>
        <begin position="321"/>
        <end position="347"/>
    </location>
</feature>
<sequence length="735" mass="82748">MTGKTDVALNSVMAPLTLKMESLQLSMKNFRLKTKQQELLLRIGVLCLVYVLAFITRLFSVLRYESMIHEFDPYFNYRTTLYLTEKGFYDFWNWFDYESWYPLGRIIGGTLYPGLMVTAALIYWTLRLLSFAVHIREVCVLTAPFFASNTTIVAYFFGKELWDSGAGLVAAALIAICPGYISRSVAGSYDNEGVAIFALLMTFYLFVKAVNTGSLAWSVASAFGYFYMVSAWGGYIFIINLIPIYVLVLLVTGRYSLRLYIAYNCMYILGMLLAMQIRFVGFQHVQSGEHMAAMGVFFLMQVFYFVDWVKHQLDDPKLFQAFLKITVTGAVGAGGLALGLGMASGYISPWTGRFYSLLDPTYAKDHIPIIASVSEHQPTAWSSFMFDFHILLIFFPAGLYFCFRRLTDATIFIVLYGLTSLYFAGVMVRLILVATPAVCLISAIAVSASVKNLAVLVRSKPKAASSVVSKGSSSLKASAKISVDQSLPFQRRGAGILILGILYLLTSYVTHCTWVTSEAYSSPSIVLAARGAHGDRVIFDDYREAYFWLRQNTPPDAKVMSWWDYGYQITAMGNRTVIVDNNTWNNTHIATVGRAMSSYEHEAYEIMQSLDVDYVLVVFGGVTGYSSDDINKFLWMVRIGGGVFPVIKESDYLVNGEYRVDKGAAPKMLNCLMYKLCYHRFGELSTEYGRPPGWDRARGVEIGNKNVKLEFLEEAFTTSNWIVRIYKVKPPVNRW</sequence>
<dbReference type="EC" id="2.4.99.18" evidence="7"/>
<dbReference type="PANTHER" id="PTHR13872:SF1">
    <property type="entry name" value="DOLICHYL-DIPHOSPHOOLIGOSACCHARIDE--PROTEIN GLYCOSYLTRANSFERASE SUBUNIT STT3B"/>
    <property type="match status" value="1"/>
</dbReference>